<organism evidence="1 2">
    <name type="scientific">Eubacterium ventriosum</name>
    <dbReference type="NCBI Taxonomy" id="39496"/>
    <lineage>
        <taxon>Bacteria</taxon>
        <taxon>Bacillati</taxon>
        <taxon>Bacillota</taxon>
        <taxon>Clostridia</taxon>
        <taxon>Eubacteriales</taxon>
        <taxon>Eubacteriaceae</taxon>
        <taxon>Eubacterium</taxon>
    </lineage>
</organism>
<dbReference type="RefSeq" id="WP_118025849.1">
    <property type="nucleotide sequence ID" value="NZ_JANGEU010000001.1"/>
</dbReference>
<evidence type="ECO:0000313" key="1">
    <source>
        <dbReference type="EMBL" id="RHA52098.1"/>
    </source>
</evidence>
<dbReference type="EMBL" id="QSFO01000019">
    <property type="protein sequence ID" value="RHA52098.1"/>
    <property type="molecule type" value="Genomic_DNA"/>
</dbReference>
<dbReference type="Proteomes" id="UP000284598">
    <property type="component" value="Unassembled WGS sequence"/>
</dbReference>
<comment type="caution">
    <text evidence="1">The sequence shown here is derived from an EMBL/GenBank/DDBJ whole genome shotgun (WGS) entry which is preliminary data.</text>
</comment>
<reference evidence="1 2" key="1">
    <citation type="submission" date="2018-08" db="EMBL/GenBank/DDBJ databases">
        <title>A genome reference for cultivated species of the human gut microbiota.</title>
        <authorList>
            <person name="Zou Y."/>
            <person name="Xue W."/>
            <person name="Luo G."/>
        </authorList>
    </citation>
    <scope>NUCLEOTIDE SEQUENCE [LARGE SCALE GENOMIC DNA]</scope>
    <source>
        <strain evidence="1 2">AM43-2</strain>
    </source>
</reference>
<accession>A0A413RUW1</accession>
<dbReference type="AlphaFoldDB" id="A0A413RUW1"/>
<sequence>MSSLFIVGNGFDIAHGIPTKYSDFRTFIIKNYPDALKYRDEIISLLDYKYINEKEFAAEILLSTMDKVGGENWNNFEEALAYIDFSNKLPRPNHKEDETEEEDNILMKDYLLYMDILTSGFIQCTKYWQDFFQLWIREVQIQIKLDTYARKENLRKIFNEPDMLYFTFNYTKTLEKLYRIKGVTHIHNYVGQQLVFGHGQDDVMYGEDEIDLMLGSSFLDDMVLKFRKDTDFPLIKHKKFFKKLSYDINKVYSYGFSYGDVDSVYIKRIIKSIAPDAVWNFTTFEANDSADLDIKKNKLRDWGFNGDFNIYEG</sequence>
<gene>
    <name evidence="1" type="ORF">DW929_11825</name>
</gene>
<name>A0A413RUW1_9FIRM</name>
<dbReference type="InterPro" id="IPR025935">
    <property type="entry name" value="AbiH"/>
</dbReference>
<protein>
    <recommendedName>
        <fullName evidence="3">Bacteriophage abortive infection AbiH</fullName>
    </recommendedName>
</protein>
<evidence type="ECO:0000313" key="2">
    <source>
        <dbReference type="Proteomes" id="UP000284598"/>
    </source>
</evidence>
<dbReference type="Pfam" id="PF14253">
    <property type="entry name" value="AbiH"/>
    <property type="match status" value="1"/>
</dbReference>
<proteinExistence type="predicted"/>
<evidence type="ECO:0008006" key="3">
    <source>
        <dbReference type="Google" id="ProtNLM"/>
    </source>
</evidence>